<evidence type="ECO:0000313" key="2">
    <source>
        <dbReference type="Proteomes" id="UP001381693"/>
    </source>
</evidence>
<reference evidence="1 2" key="1">
    <citation type="submission" date="2023-11" db="EMBL/GenBank/DDBJ databases">
        <title>Halocaridina rubra genome assembly.</title>
        <authorList>
            <person name="Smith C."/>
        </authorList>
    </citation>
    <scope>NUCLEOTIDE SEQUENCE [LARGE SCALE GENOMIC DNA]</scope>
    <source>
        <strain evidence="1">EP-1</strain>
        <tissue evidence="1">Whole</tissue>
    </source>
</reference>
<gene>
    <name evidence="1" type="ORF">SK128_013931</name>
</gene>
<accession>A0AAN8XI77</accession>
<proteinExistence type="predicted"/>
<evidence type="ECO:0000313" key="1">
    <source>
        <dbReference type="EMBL" id="KAK7078799.1"/>
    </source>
</evidence>
<protein>
    <submittedName>
        <fullName evidence="1">Uncharacterized protein</fullName>
    </submittedName>
</protein>
<dbReference type="PANTHER" id="PTHR31434:SF2">
    <property type="entry name" value="S PHASE CYCLIN A-ASSOCIATED PROTEIN IN THE ENDOPLASMIC RETICULUM"/>
    <property type="match status" value="1"/>
</dbReference>
<organism evidence="1 2">
    <name type="scientific">Halocaridina rubra</name>
    <name type="common">Hawaiian red shrimp</name>
    <dbReference type="NCBI Taxonomy" id="373956"/>
    <lineage>
        <taxon>Eukaryota</taxon>
        <taxon>Metazoa</taxon>
        <taxon>Ecdysozoa</taxon>
        <taxon>Arthropoda</taxon>
        <taxon>Crustacea</taxon>
        <taxon>Multicrustacea</taxon>
        <taxon>Malacostraca</taxon>
        <taxon>Eumalacostraca</taxon>
        <taxon>Eucarida</taxon>
        <taxon>Decapoda</taxon>
        <taxon>Pleocyemata</taxon>
        <taxon>Caridea</taxon>
        <taxon>Atyoidea</taxon>
        <taxon>Atyidae</taxon>
        <taxon>Halocaridina</taxon>
    </lineage>
</organism>
<dbReference type="AlphaFoldDB" id="A0AAN8XI77"/>
<dbReference type="Proteomes" id="UP001381693">
    <property type="component" value="Unassembled WGS sequence"/>
</dbReference>
<keyword evidence="2" id="KW-1185">Reference proteome</keyword>
<name>A0AAN8XI77_HALRR</name>
<dbReference type="EMBL" id="JAXCGZ010007663">
    <property type="protein sequence ID" value="KAK7078799.1"/>
    <property type="molecule type" value="Genomic_DNA"/>
</dbReference>
<sequence>MVIQSGEVPSVLQQLCNLPWQYFSEPRLTAVLFPTLLACCLDNHDNMVILQQEMSFQVLEDFLHNGQALDKPLVSILHRTHVQG</sequence>
<comment type="caution">
    <text evidence="1">The sequence shown here is derived from an EMBL/GenBank/DDBJ whole genome shotgun (WGS) entry which is preliminary data.</text>
</comment>
<dbReference type="PANTHER" id="PTHR31434">
    <property type="entry name" value="S PHASE CYCLIN A-ASSOCIATED PROTEIN IN THE ENDOPLASMIC RETICULUM"/>
    <property type="match status" value="1"/>
</dbReference>